<accession>A0A8S0SI02</accession>
<proteinExistence type="predicted"/>
<dbReference type="Gramene" id="OE9A109084T1">
    <property type="protein sequence ID" value="OE9A109084C1"/>
    <property type="gene ID" value="OE9A109084"/>
</dbReference>
<dbReference type="Proteomes" id="UP000594638">
    <property type="component" value="Unassembled WGS sequence"/>
</dbReference>
<gene>
    <name evidence="1" type="ORF">OLEA9_A109084</name>
</gene>
<protein>
    <submittedName>
        <fullName evidence="1">Uncharacterized protein</fullName>
    </submittedName>
</protein>
<evidence type="ECO:0000313" key="2">
    <source>
        <dbReference type="Proteomes" id="UP000594638"/>
    </source>
</evidence>
<dbReference type="AlphaFoldDB" id="A0A8S0SI02"/>
<name>A0A8S0SI02_OLEEU</name>
<dbReference type="OrthoDB" id="1305604at2759"/>
<evidence type="ECO:0000313" key="1">
    <source>
        <dbReference type="EMBL" id="CAA2991305.1"/>
    </source>
</evidence>
<comment type="caution">
    <text evidence="1">The sequence shown here is derived from an EMBL/GenBank/DDBJ whole genome shotgun (WGS) entry which is preliminary data.</text>
</comment>
<reference evidence="1 2" key="1">
    <citation type="submission" date="2019-12" db="EMBL/GenBank/DDBJ databases">
        <authorList>
            <person name="Alioto T."/>
            <person name="Alioto T."/>
            <person name="Gomez Garrido J."/>
        </authorList>
    </citation>
    <scope>NUCLEOTIDE SEQUENCE [LARGE SCALE GENOMIC DNA]</scope>
</reference>
<keyword evidence="2" id="KW-1185">Reference proteome</keyword>
<organism evidence="1 2">
    <name type="scientific">Olea europaea subsp. europaea</name>
    <dbReference type="NCBI Taxonomy" id="158383"/>
    <lineage>
        <taxon>Eukaryota</taxon>
        <taxon>Viridiplantae</taxon>
        <taxon>Streptophyta</taxon>
        <taxon>Embryophyta</taxon>
        <taxon>Tracheophyta</taxon>
        <taxon>Spermatophyta</taxon>
        <taxon>Magnoliopsida</taxon>
        <taxon>eudicotyledons</taxon>
        <taxon>Gunneridae</taxon>
        <taxon>Pentapetalae</taxon>
        <taxon>asterids</taxon>
        <taxon>lamiids</taxon>
        <taxon>Lamiales</taxon>
        <taxon>Oleaceae</taxon>
        <taxon>Oleeae</taxon>
        <taxon>Olea</taxon>
    </lineage>
</organism>
<sequence>MGTVMKEFDLDPTKAAVSMKYILNEDLPPIRIRNDNNVLSYIMLKDMEREPTKYPLIIDVAEAEVDKSSTTLIVNPHAVSDLCTL</sequence>
<dbReference type="EMBL" id="CACTIH010005424">
    <property type="protein sequence ID" value="CAA2991305.1"/>
    <property type="molecule type" value="Genomic_DNA"/>
</dbReference>